<keyword evidence="4" id="KW-1185">Reference proteome</keyword>
<dbReference type="AlphaFoldDB" id="Q1IQE0"/>
<dbReference type="eggNOG" id="COG5295">
    <property type="taxonomic scope" value="Bacteria"/>
</dbReference>
<gene>
    <name evidence="3" type="ordered locus">Acid345_1909</name>
</gene>
<feature type="chain" id="PRO_5004191440" evidence="2">
    <location>
        <begin position="21"/>
        <end position="628"/>
    </location>
</feature>
<dbReference type="RefSeq" id="WP_011522712.1">
    <property type="nucleotide sequence ID" value="NC_008009.1"/>
</dbReference>
<evidence type="ECO:0000313" key="4">
    <source>
        <dbReference type="Proteomes" id="UP000002432"/>
    </source>
</evidence>
<evidence type="ECO:0000313" key="3">
    <source>
        <dbReference type="EMBL" id="ABF40910.1"/>
    </source>
</evidence>
<dbReference type="HOGENOM" id="CLU_406984_0_0_0"/>
<dbReference type="Proteomes" id="UP000002432">
    <property type="component" value="Chromosome"/>
</dbReference>
<dbReference type="EnsemblBacteria" id="ABF40910">
    <property type="protein sequence ID" value="ABF40910"/>
    <property type="gene ID" value="Acid345_1909"/>
</dbReference>
<feature type="region of interest" description="Disordered" evidence="1">
    <location>
        <begin position="605"/>
        <end position="628"/>
    </location>
</feature>
<accession>Q1IQE0</accession>
<reference evidence="3 4" key="1">
    <citation type="journal article" date="2009" name="Appl. Environ. Microbiol.">
        <title>Three genomes from the phylum Acidobacteria provide insight into the lifestyles of these microorganisms in soils.</title>
        <authorList>
            <person name="Ward N.L."/>
            <person name="Challacombe J.F."/>
            <person name="Janssen P.H."/>
            <person name="Henrissat B."/>
            <person name="Coutinho P.M."/>
            <person name="Wu M."/>
            <person name="Xie G."/>
            <person name="Haft D.H."/>
            <person name="Sait M."/>
            <person name="Badger J."/>
            <person name="Barabote R.D."/>
            <person name="Bradley B."/>
            <person name="Brettin T.S."/>
            <person name="Brinkac L.M."/>
            <person name="Bruce D."/>
            <person name="Creasy T."/>
            <person name="Daugherty S.C."/>
            <person name="Davidsen T.M."/>
            <person name="DeBoy R.T."/>
            <person name="Detter J.C."/>
            <person name="Dodson R.J."/>
            <person name="Durkin A.S."/>
            <person name="Ganapathy A."/>
            <person name="Gwinn-Giglio M."/>
            <person name="Han C.S."/>
            <person name="Khouri H."/>
            <person name="Kiss H."/>
            <person name="Kothari S.P."/>
            <person name="Madupu R."/>
            <person name="Nelson K.E."/>
            <person name="Nelson W.C."/>
            <person name="Paulsen I."/>
            <person name="Penn K."/>
            <person name="Ren Q."/>
            <person name="Rosovitz M.J."/>
            <person name="Selengut J.D."/>
            <person name="Shrivastava S."/>
            <person name="Sullivan S.A."/>
            <person name="Tapia R."/>
            <person name="Thompson L.S."/>
            <person name="Watkins K.L."/>
            <person name="Yang Q."/>
            <person name="Yu C."/>
            <person name="Zafar N."/>
            <person name="Zhou L."/>
            <person name="Kuske C.R."/>
        </authorList>
    </citation>
    <scope>NUCLEOTIDE SEQUENCE [LARGE SCALE GENOMIC DNA]</scope>
    <source>
        <strain evidence="3 4">Ellin345</strain>
    </source>
</reference>
<proteinExistence type="predicted"/>
<organism evidence="3 4">
    <name type="scientific">Koribacter versatilis (strain Ellin345)</name>
    <dbReference type="NCBI Taxonomy" id="204669"/>
    <lineage>
        <taxon>Bacteria</taxon>
        <taxon>Pseudomonadati</taxon>
        <taxon>Acidobacteriota</taxon>
        <taxon>Terriglobia</taxon>
        <taxon>Terriglobales</taxon>
        <taxon>Candidatus Korobacteraceae</taxon>
        <taxon>Candidatus Korobacter</taxon>
    </lineage>
</organism>
<dbReference type="EMBL" id="CP000360">
    <property type="protein sequence ID" value="ABF40910.1"/>
    <property type="molecule type" value="Genomic_DNA"/>
</dbReference>
<name>Q1IQE0_KORVE</name>
<evidence type="ECO:0000256" key="2">
    <source>
        <dbReference type="SAM" id="SignalP"/>
    </source>
</evidence>
<keyword evidence="2" id="KW-0732">Signal</keyword>
<evidence type="ECO:0000256" key="1">
    <source>
        <dbReference type="SAM" id="MobiDB-lite"/>
    </source>
</evidence>
<feature type="compositionally biased region" description="Basic and acidic residues" evidence="1">
    <location>
        <begin position="606"/>
        <end position="618"/>
    </location>
</feature>
<sequence>MKKHLVGFCLAASLCGLAVAQNAAPATSSQQEVVPRLIRFSGQLKDDAGKAMSGTVGITFTLHKTQNDNAALWIETQNVKLDSEGKYTVLLGSTKSTGVAAELFISGEAQWLGVRVEGKAEQPRVLMVSVPYALKAKEAETLAGHSATEFVTSDKLTTVVKEQMQQNGATVKKDGTGVKGNVLSSTATNFTDTTTNQVVLVTQKGTGAALSTTSPGASITAYSTGANTAANALYAQAVAPSGNAVYGNETAATGTGAGVLGRSLSVSGYGVYGVNAATTGTAVGIRGTSASSGGIGVYGTETATTGTATGIYGTTASPAGFGMEGINLATTGSAVGGFARSASTSGVGLRGYASSATGTTTGVLAQVASSSGTAAILQNTASGALLQGQSGSGLTTVFSIDGSGNFNANGEFFSPNSLVNVGWGYFAPTPLNFYAMEAISTSNASGHPTAIIKNNDNTNAGSQALEVDGPGFGGQCTIDVSGNLFCTGTLAPVIAGPNGQKTALYTMQTTENLMEDFGRGALVNGVAKVTIDPKFATAVNAGDYHVYVTPGGDCEGLFITNRTATSFEVHELRGGKSAISFDYRIVAHRKGFETDRMPDVTQRLARKSEIEGQTEARTRALPPAEPQK</sequence>
<dbReference type="OrthoDB" id="1430919at2"/>
<dbReference type="KEGG" id="aba:Acid345_1909"/>
<protein>
    <submittedName>
        <fullName evidence="3">Uncharacterized protein</fullName>
    </submittedName>
</protein>
<feature type="signal peptide" evidence="2">
    <location>
        <begin position="1"/>
        <end position="20"/>
    </location>
</feature>
<dbReference type="eggNOG" id="COG2885">
    <property type="taxonomic scope" value="Bacteria"/>
</dbReference>